<dbReference type="Proteomes" id="UP001528850">
    <property type="component" value="Unassembled WGS sequence"/>
</dbReference>
<comment type="caution">
    <text evidence="1">The sequence shown here is derived from an EMBL/GenBank/DDBJ whole genome shotgun (WGS) entry which is preliminary data.</text>
</comment>
<dbReference type="InterPro" id="IPR019647">
    <property type="entry name" value="PhoP_reg_network_YrbL"/>
</dbReference>
<accession>A0ABT6BDZ3</accession>
<sequence length="206" mass="23063">MFTLAQAEPIAKGHVREVYAHPDDPDLLIKVISGASIAERWDNGPWIRRLARSGPYKDFVREFREYVTSLHKGDYATSPLARVVGIEMTDIGLGQVVEKVRGPDGGLAPTLHAWVQAEGFTDRTRAALEDFYARLLAHDVIAADLHAWNVVYGEDSRGGPRLVMIDGFGEKNLIPHCSMSRSHNASRTKKKYERMLKRTRAEAPAR</sequence>
<reference evidence="1 2" key="1">
    <citation type="journal article" date="2024" name="Curr. Microbiol.">
        <title>Luteibacter sahnii sp. nov., A Novel Yellow-Colored Xanthomonadin Pigment Producing Probiotic Bacterium from Healthy Rice Seed Microbiome.</title>
        <authorList>
            <person name="Jaiswal G."/>
            <person name="Rana R."/>
            <person name="Nayak P.K."/>
            <person name="Chouhan R."/>
            <person name="Gandhi S.G."/>
            <person name="Patel H.K."/>
            <person name="Patil P.B."/>
        </authorList>
    </citation>
    <scope>NUCLEOTIDE SEQUENCE [LARGE SCALE GENOMIC DNA]</scope>
    <source>
        <strain evidence="1 2">PPL201</strain>
    </source>
</reference>
<evidence type="ECO:0000313" key="2">
    <source>
        <dbReference type="Proteomes" id="UP001528850"/>
    </source>
</evidence>
<protein>
    <submittedName>
        <fullName evidence="1">YrbL family protein</fullName>
    </submittedName>
</protein>
<proteinExistence type="predicted"/>
<evidence type="ECO:0000313" key="1">
    <source>
        <dbReference type="EMBL" id="MDF4026346.1"/>
    </source>
</evidence>
<name>A0ABT6BDZ3_9GAMM</name>
<gene>
    <name evidence="1" type="ORF">P3W24_15340</name>
</gene>
<keyword evidence="2" id="KW-1185">Reference proteome</keyword>
<organism evidence="1 2">
    <name type="scientific">Luteibacter sahnii</name>
    <dbReference type="NCBI Taxonomy" id="3021977"/>
    <lineage>
        <taxon>Bacteria</taxon>
        <taxon>Pseudomonadati</taxon>
        <taxon>Pseudomonadota</taxon>
        <taxon>Gammaproteobacteria</taxon>
        <taxon>Lysobacterales</taxon>
        <taxon>Rhodanobacteraceae</taxon>
        <taxon>Luteibacter</taxon>
    </lineage>
</organism>
<dbReference type="EMBL" id="JARJJS010000004">
    <property type="protein sequence ID" value="MDF4026346.1"/>
    <property type="molecule type" value="Genomic_DNA"/>
</dbReference>
<dbReference type="Pfam" id="PF10707">
    <property type="entry name" value="YrbL-PhoP_reg"/>
    <property type="match status" value="1"/>
</dbReference>